<feature type="compositionally biased region" description="Low complexity" evidence="2">
    <location>
        <begin position="666"/>
        <end position="684"/>
    </location>
</feature>
<keyword evidence="3" id="KW-0812">Transmembrane</keyword>
<dbReference type="OrthoDB" id="10644061at2759"/>
<evidence type="ECO:0000256" key="1">
    <source>
        <dbReference type="SAM" id="Coils"/>
    </source>
</evidence>
<dbReference type="GeneID" id="25336338"/>
<organism evidence="4 5">
    <name type="scientific">Eimeria maxima</name>
    <name type="common">Coccidian parasite</name>
    <dbReference type="NCBI Taxonomy" id="5804"/>
    <lineage>
        <taxon>Eukaryota</taxon>
        <taxon>Sar</taxon>
        <taxon>Alveolata</taxon>
        <taxon>Apicomplexa</taxon>
        <taxon>Conoidasida</taxon>
        <taxon>Coccidia</taxon>
        <taxon>Eucoccidiorida</taxon>
        <taxon>Eimeriorina</taxon>
        <taxon>Eimeriidae</taxon>
        <taxon>Eimeria</taxon>
    </lineage>
</organism>
<protein>
    <submittedName>
        <fullName evidence="4">Uncharacterized protein</fullName>
    </submittedName>
</protein>
<keyword evidence="3" id="KW-1133">Transmembrane helix</keyword>
<feature type="region of interest" description="Disordered" evidence="2">
    <location>
        <begin position="436"/>
        <end position="719"/>
    </location>
</feature>
<evidence type="ECO:0000313" key="4">
    <source>
        <dbReference type="EMBL" id="CDJ59619.1"/>
    </source>
</evidence>
<feature type="compositionally biased region" description="Acidic residues" evidence="2">
    <location>
        <begin position="641"/>
        <end position="658"/>
    </location>
</feature>
<reference evidence="4" key="2">
    <citation type="submission" date="2013-10" db="EMBL/GenBank/DDBJ databases">
        <authorList>
            <person name="Aslett M."/>
        </authorList>
    </citation>
    <scope>NUCLEOTIDE SEQUENCE [LARGE SCALE GENOMIC DNA]</scope>
    <source>
        <strain evidence="4">Weybridge</strain>
    </source>
</reference>
<feature type="compositionally biased region" description="Basic and acidic residues" evidence="2">
    <location>
        <begin position="708"/>
        <end position="719"/>
    </location>
</feature>
<keyword evidence="5" id="KW-1185">Reference proteome</keyword>
<evidence type="ECO:0000256" key="3">
    <source>
        <dbReference type="SAM" id="Phobius"/>
    </source>
</evidence>
<name>U6MAX8_EIMMA</name>
<evidence type="ECO:0000313" key="5">
    <source>
        <dbReference type="Proteomes" id="UP000030763"/>
    </source>
</evidence>
<feature type="coiled-coil region" evidence="1">
    <location>
        <begin position="889"/>
        <end position="979"/>
    </location>
</feature>
<reference evidence="4" key="1">
    <citation type="submission" date="2013-10" db="EMBL/GenBank/DDBJ databases">
        <title>Genomic analysis of the causative agents of coccidiosis in chickens.</title>
        <authorList>
            <person name="Reid A.J."/>
            <person name="Blake D."/>
            <person name="Billington K."/>
            <person name="Browne H."/>
            <person name="Dunn M."/>
            <person name="Hung S."/>
            <person name="Kawahara F."/>
            <person name="Miranda-Saavedra D."/>
            <person name="Mourier T."/>
            <person name="Nagra H."/>
            <person name="Otto T.D."/>
            <person name="Rawlings N."/>
            <person name="Sanchez A."/>
            <person name="Sanders M."/>
            <person name="Subramaniam C."/>
            <person name="Tay Y."/>
            <person name="Dear P."/>
            <person name="Doerig C."/>
            <person name="Gruber A."/>
            <person name="Parkinson J."/>
            <person name="Shirley M."/>
            <person name="Wan K.L."/>
            <person name="Berriman M."/>
            <person name="Tomley F."/>
            <person name="Pain A."/>
        </authorList>
    </citation>
    <scope>NUCLEOTIDE SEQUENCE [LARGE SCALE GENOMIC DNA]</scope>
    <source>
        <strain evidence="4">Weybridge</strain>
    </source>
</reference>
<keyword evidence="3" id="KW-0472">Membrane</keyword>
<sequence>MLFRSGFRHGSAVQAAGLLLVLLVLLPLLPVAVLLLTREQRQLNEQQQQQQQRELDLAAAGVRPLGAPLSIHPVKRQQQHPGSSEPEALPIFLMGQQMQEEHRELHQPEKQMQQHYGHPLWHLLKGETASETENPQQKHQHQQQRQQRDEKPNGWIPQGLLAEMPEDPVSHGVSVSVAMPSAAPPPPSGAARLPVSALTSMLPAEYHTGVMPLHLAPSSPPAAVVGSEVANDNIGDASRHAEGAAITTAPPTFMHQQLQQQLLRQQQQQLLHRQQHWTGSTRAPLHPGTPPARPLPSAQQVYLHRTAAAPLVLSPFGGSATSPTRQQQQLYSQHQQPLSYLLLPSRRATVASAAPASSSLVELESEHQGSSGLPHLGAQQQVVQHQKGQQVQKLHREQRHLGNDDEADTETATLQESDSPAIALSTASAGAQPAIAAGNEPSLLPGFVNGDNKQTSEEKADTSAADAGALPHDCETANGRSAASSAWEPRTSADTVADGAAELAPEKTATTASLKKDIRWNTSPIGKPVDLPEAELEQTAVPGDPTEIGSGAGGSSTHRRGTEGDDESTPGKDRNPEEAGEPEESESLEAKTGNLHLAASFGEEAEEKQAGTVDKMPHNAEGGMKVGLQARATFGGKREQDSEDGVDNDDSGDEDEVDGLIQLLPSSSGSSSSTSSSSTSSSSGNTRHGKSHQVHWLDGDLSSLSPDLQREGAAGDKMPLHDDQWEPDQQHQQWQEFNPATAKSGDSLRVAVSHEAMIVPGAASALATAGSDAEPSVSVSPIAAALPGSSLSKRPVVGATKSLTGHDLGARVRLHPGGDPTMLLLQQPLQQHLQQPTQQQVIQPVHQQVKPPLQEPLHALPQPLQQPLPPPLQQQLGDASSLLTPQELIKQQQLQLQQQQAMMQQLQQQVAMQQDLLLRAQEQQLQQTQHQRMQQQQQQLLHMQLAHVSEKQQVQGALLQHHLHQLQQQQLQHQKLQQLQQQPLQSQTQVL</sequence>
<dbReference type="AlphaFoldDB" id="U6MAX8"/>
<feature type="region of interest" description="Disordered" evidence="2">
    <location>
        <begin position="314"/>
        <end position="333"/>
    </location>
</feature>
<feature type="region of interest" description="Disordered" evidence="2">
    <location>
        <begin position="129"/>
        <end position="159"/>
    </location>
</feature>
<accession>U6MAX8</accession>
<dbReference type="OMA" id="HYGHPLW"/>
<evidence type="ECO:0000256" key="2">
    <source>
        <dbReference type="SAM" id="MobiDB-lite"/>
    </source>
</evidence>
<feature type="region of interest" description="Disordered" evidence="2">
    <location>
        <begin position="379"/>
        <end position="417"/>
    </location>
</feature>
<dbReference type="Proteomes" id="UP000030763">
    <property type="component" value="Unassembled WGS sequence"/>
</dbReference>
<proteinExistence type="predicted"/>
<dbReference type="VEuPathDB" id="ToxoDB:EMWEY_00023520"/>
<feature type="transmembrane region" description="Helical" evidence="3">
    <location>
        <begin position="12"/>
        <end position="36"/>
    </location>
</feature>
<dbReference type="RefSeq" id="XP_013336266.1">
    <property type="nucleotide sequence ID" value="XM_013480812.1"/>
</dbReference>
<keyword evidence="1" id="KW-0175">Coiled coil</keyword>
<feature type="compositionally biased region" description="Low complexity" evidence="2">
    <location>
        <begin position="379"/>
        <end position="392"/>
    </location>
</feature>
<dbReference type="EMBL" id="HG720622">
    <property type="protein sequence ID" value="CDJ59619.1"/>
    <property type="molecule type" value="Genomic_DNA"/>
</dbReference>
<gene>
    <name evidence="4" type="ORF">EMWEY_00023520</name>
</gene>
<feature type="compositionally biased region" description="Acidic residues" evidence="2">
    <location>
        <begin position="578"/>
        <end position="587"/>
    </location>
</feature>
<feature type="region of interest" description="Disordered" evidence="2">
    <location>
        <begin position="269"/>
        <end position="298"/>
    </location>
</feature>